<comment type="caution">
    <text evidence="7">The sequence shown here is derived from an EMBL/GenBank/DDBJ whole genome shotgun (WGS) entry which is preliminary data.</text>
</comment>
<dbReference type="Pfam" id="PF00205">
    <property type="entry name" value="TPP_enzyme_M"/>
    <property type="match status" value="1"/>
</dbReference>
<dbReference type="NCBIfam" id="NF005485">
    <property type="entry name" value="PRK07092.1"/>
    <property type="match status" value="1"/>
</dbReference>
<dbReference type="SUPFAM" id="SSF52518">
    <property type="entry name" value="Thiamin diphosphate-binding fold (THDP-binding)"/>
    <property type="match status" value="2"/>
</dbReference>
<feature type="domain" description="Thiamine pyrophosphate enzyme TPP-binding" evidence="5">
    <location>
        <begin position="387"/>
        <end position="521"/>
    </location>
</feature>
<feature type="domain" description="Thiamine pyrophosphate enzyme N-terminal TPP-binding" evidence="6">
    <location>
        <begin position="3"/>
        <end position="104"/>
    </location>
</feature>
<dbReference type="Pfam" id="PF02775">
    <property type="entry name" value="TPP_enzyme_C"/>
    <property type="match status" value="1"/>
</dbReference>
<dbReference type="EC" id="4.1.1.7" evidence="7"/>
<dbReference type="InterPro" id="IPR029061">
    <property type="entry name" value="THDP-binding"/>
</dbReference>
<protein>
    <submittedName>
        <fullName evidence="7">Benzoylformate decarboxylase</fullName>
        <ecNumber evidence="7">4.1.1.7</ecNumber>
    </submittedName>
</protein>
<sequence length="531" mass="56674">MTTVKDAFFEVARQLGLTTIFGNPGSTEETLLKNFPSDFRYVLALQEAPAVAMADAYAQATGQAALVNLHTAAGMGNALGNIESAWYNRAPLIITAGQQTREMLLIEPYLTNTQPLEIPKPFVKWAYEPARPEDVPAALMRAYAMAVQPPAGPVFLSIPMDDVDKPCPHPPEIRTVTRRLGADAFNLASVIEALSTAKSPVLIIGGAVDQSGGWDDAVRLAERLRSNVWAAPAEGRPGFPETHPLYQGMLTSAIGPLCKELDGNDVIVVIGAPVFRYYPYVPGDYIPKGAKLFHITDDPAEAGRAPVGESILADPGRACAVLADHVSATDRLYPAARAKLPAPEGGSKITPDFLYHAVNEVRPENSVIVQESLSTLKKLRQRLPTSHSRSFFSMSSGVLGYGLPAGVGVALAERDAGGSRKIICIVGDGAANYVIQALWTAVQHKLPILFVIPRNGAYNILKSFAHLLDTPGVPGLDLPGLDFVSLAAGYGMTAERVTEPSDLAAVLRNGMSLTTPHLIEVEVDPAVPPLI</sequence>
<evidence type="ECO:0000313" key="8">
    <source>
        <dbReference type="Proteomes" id="UP000758022"/>
    </source>
</evidence>
<gene>
    <name evidence="7" type="ORF">HFO74_13930</name>
</gene>
<proteinExistence type="inferred from homology"/>
<dbReference type="InterPro" id="IPR029035">
    <property type="entry name" value="DHS-like_NAD/FAD-binding_dom"/>
</dbReference>
<dbReference type="Gene3D" id="3.40.50.970">
    <property type="match status" value="2"/>
</dbReference>
<dbReference type="PANTHER" id="PTHR18968:SF86">
    <property type="entry name" value="ACETOLACTATE SYNTHASE LARGE SUBUNIT ILVX-RELATED"/>
    <property type="match status" value="1"/>
</dbReference>
<dbReference type="CDD" id="cd07035">
    <property type="entry name" value="TPP_PYR_POX_like"/>
    <property type="match status" value="1"/>
</dbReference>
<evidence type="ECO:0000256" key="2">
    <source>
        <dbReference type="ARBA" id="ARBA00023052"/>
    </source>
</evidence>
<keyword evidence="7" id="KW-0456">Lyase</keyword>
<evidence type="ECO:0000256" key="3">
    <source>
        <dbReference type="RuleBase" id="RU362132"/>
    </source>
</evidence>
<keyword evidence="2 3" id="KW-0786">Thiamine pyrophosphate</keyword>
<accession>A0AB35FDV7</accession>
<evidence type="ECO:0000259" key="4">
    <source>
        <dbReference type="Pfam" id="PF00205"/>
    </source>
</evidence>
<evidence type="ECO:0000259" key="5">
    <source>
        <dbReference type="Pfam" id="PF02775"/>
    </source>
</evidence>
<dbReference type="GO" id="GO:0019752">
    <property type="term" value="P:carboxylic acid metabolic process"/>
    <property type="evidence" value="ECO:0007669"/>
    <property type="project" value="UniProtKB-ARBA"/>
</dbReference>
<dbReference type="GO" id="GO:0003984">
    <property type="term" value="F:acetolactate synthase activity"/>
    <property type="evidence" value="ECO:0007669"/>
    <property type="project" value="TreeGrafter"/>
</dbReference>
<dbReference type="InterPro" id="IPR012001">
    <property type="entry name" value="Thiamin_PyroP_enz_TPP-bd_dom"/>
</dbReference>
<dbReference type="PANTHER" id="PTHR18968">
    <property type="entry name" value="THIAMINE PYROPHOSPHATE ENZYMES"/>
    <property type="match status" value="1"/>
</dbReference>
<dbReference type="EMBL" id="JAAXQQ010000004">
    <property type="protein sequence ID" value="MBY3064522.1"/>
    <property type="molecule type" value="Genomic_DNA"/>
</dbReference>
<dbReference type="Pfam" id="PF02776">
    <property type="entry name" value="TPP_enzyme_N"/>
    <property type="match status" value="1"/>
</dbReference>
<dbReference type="GO" id="GO:0000287">
    <property type="term" value="F:magnesium ion binding"/>
    <property type="evidence" value="ECO:0007669"/>
    <property type="project" value="InterPro"/>
</dbReference>
<comment type="similarity">
    <text evidence="1 3">Belongs to the TPP enzyme family.</text>
</comment>
<dbReference type="InterPro" id="IPR045229">
    <property type="entry name" value="TPP_enz"/>
</dbReference>
<reference evidence="7" key="1">
    <citation type="submission" date="2020-04" db="EMBL/GenBank/DDBJ databases">
        <title>Global-level population genomics supports evidence of horizontal gene transfer on evolution of Rhizobia in Lentils.</title>
        <authorList>
            <person name="Gai Y."/>
            <person name="Cook D."/>
            <person name="Riely B."/>
        </authorList>
    </citation>
    <scope>NUCLEOTIDE SEQUENCE</scope>
    <source>
        <strain evidence="7">TLR9</strain>
    </source>
</reference>
<dbReference type="InterPro" id="IPR011766">
    <property type="entry name" value="TPP_enzyme_TPP-bd"/>
</dbReference>
<dbReference type="GO" id="GO:0050660">
    <property type="term" value="F:flavin adenine dinucleotide binding"/>
    <property type="evidence" value="ECO:0007669"/>
    <property type="project" value="TreeGrafter"/>
</dbReference>
<evidence type="ECO:0000313" key="7">
    <source>
        <dbReference type="EMBL" id="MBY3064522.1"/>
    </source>
</evidence>
<evidence type="ECO:0000259" key="6">
    <source>
        <dbReference type="Pfam" id="PF02776"/>
    </source>
</evidence>
<dbReference type="AlphaFoldDB" id="A0AB35FDV7"/>
<dbReference type="GO" id="GO:0030976">
    <property type="term" value="F:thiamine pyrophosphate binding"/>
    <property type="evidence" value="ECO:0007669"/>
    <property type="project" value="InterPro"/>
</dbReference>
<dbReference type="InterPro" id="IPR012000">
    <property type="entry name" value="Thiamin_PyroP_enz_cen_dom"/>
</dbReference>
<dbReference type="Proteomes" id="UP000758022">
    <property type="component" value="Unassembled WGS sequence"/>
</dbReference>
<evidence type="ECO:0000256" key="1">
    <source>
        <dbReference type="ARBA" id="ARBA00007812"/>
    </source>
</evidence>
<organism evidence="7 8">
    <name type="scientific">Rhizobium laguerreae</name>
    <dbReference type="NCBI Taxonomy" id="1076926"/>
    <lineage>
        <taxon>Bacteria</taxon>
        <taxon>Pseudomonadati</taxon>
        <taxon>Pseudomonadota</taxon>
        <taxon>Alphaproteobacteria</taxon>
        <taxon>Hyphomicrobiales</taxon>
        <taxon>Rhizobiaceae</taxon>
        <taxon>Rhizobium/Agrobacterium group</taxon>
        <taxon>Rhizobium</taxon>
    </lineage>
</organism>
<dbReference type="GO" id="GO:0050695">
    <property type="term" value="F:benzoylformate decarboxylase activity"/>
    <property type="evidence" value="ECO:0007669"/>
    <property type="project" value="UniProtKB-EC"/>
</dbReference>
<name>A0AB35FDV7_9HYPH</name>
<dbReference type="RefSeq" id="WP_221978964.1">
    <property type="nucleotide sequence ID" value="NZ_JAAXQQ010000004.1"/>
</dbReference>
<dbReference type="CDD" id="cd02002">
    <property type="entry name" value="TPP_BFDC"/>
    <property type="match status" value="1"/>
</dbReference>
<feature type="domain" description="Thiamine pyrophosphate enzyme central" evidence="4">
    <location>
        <begin position="188"/>
        <end position="319"/>
    </location>
</feature>
<dbReference type="SUPFAM" id="SSF52467">
    <property type="entry name" value="DHS-like NAD/FAD-binding domain"/>
    <property type="match status" value="1"/>
</dbReference>
<dbReference type="Gene3D" id="3.40.50.1220">
    <property type="entry name" value="TPP-binding domain"/>
    <property type="match status" value="1"/>
</dbReference>